<dbReference type="OrthoDB" id="123452at2759"/>
<dbReference type="Proteomes" id="UP000198211">
    <property type="component" value="Unassembled WGS sequence"/>
</dbReference>
<comment type="caution">
    <text evidence="1">The sequence shown here is derived from an EMBL/GenBank/DDBJ whole genome shotgun (WGS) entry which is preliminary data.</text>
</comment>
<evidence type="ECO:0000313" key="2">
    <source>
        <dbReference type="Proteomes" id="UP000198211"/>
    </source>
</evidence>
<accession>A0A225UE79</accession>
<dbReference type="AlphaFoldDB" id="A0A225UE79"/>
<keyword evidence="2" id="KW-1185">Reference proteome</keyword>
<evidence type="ECO:0000313" key="1">
    <source>
        <dbReference type="EMBL" id="OWY91365.1"/>
    </source>
</evidence>
<sequence length="186" mass="21794">MSVWNPTHCSAVNDDRNSPMMETHKTYIREKTAQGIKPSWIRNSMPSKFGVDMDSLSSLSKEKNYAYHYKKPKLLNHDKHKDITEFVHKLKFSGHENETTAFTFGWTVNEFGKMFCRKWLGRKSICCWSIDKTATEKIRSTYQFFYSTFRCYVQTQSSRLSGDCLWNFRSVQKLSFGGPICQFTTD</sequence>
<protein>
    <submittedName>
        <fullName evidence="1">Uncharacterized protein</fullName>
    </submittedName>
</protein>
<name>A0A225UE79_9STRA</name>
<organism evidence="1 2">
    <name type="scientific">Phytophthora megakarya</name>
    <dbReference type="NCBI Taxonomy" id="4795"/>
    <lineage>
        <taxon>Eukaryota</taxon>
        <taxon>Sar</taxon>
        <taxon>Stramenopiles</taxon>
        <taxon>Oomycota</taxon>
        <taxon>Peronosporomycetes</taxon>
        <taxon>Peronosporales</taxon>
        <taxon>Peronosporaceae</taxon>
        <taxon>Phytophthora</taxon>
    </lineage>
</organism>
<proteinExistence type="predicted"/>
<reference evidence="2" key="1">
    <citation type="submission" date="2017-03" db="EMBL/GenBank/DDBJ databases">
        <title>Phytopthora megakarya and P. palmivora, two closely related causual agents of cacao black pod achieved similar genome size and gene model numbers by different mechanisms.</title>
        <authorList>
            <person name="Ali S."/>
            <person name="Shao J."/>
            <person name="Larry D.J."/>
            <person name="Kronmiller B."/>
            <person name="Shen D."/>
            <person name="Strem M.D."/>
            <person name="Melnick R.L."/>
            <person name="Guiltinan M.J."/>
            <person name="Tyler B.M."/>
            <person name="Meinhardt L.W."/>
            <person name="Bailey B.A."/>
        </authorList>
    </citation>
    <scope>NUCLEOTIDE SEQUENCE [LARGE SCALE GENOMIC DNA]</scope>
    <source>
        <strain evidence="2">zdho120</strain>
    </source>
</reference>
<gene>
    <name evidence="1" type="ORF">PHMEG_00040086</name>
</gene>
<dbReference type="EMBL" id="NBNE01020415">
    <property type="protein sequence ID" value="OWY91365.1"/>
    <property type="molecule type" value="Genomic_DNA"/>
</dbReference>